<dbReference type="RefSeq" id="XP_003146406.1">
    <property type="nucleotide sequence ID" value="XM_003146358.1"/>
</dbReference>
<evidence type="ECO:0000313" key="1">
    <source>
        <dbReference type="EMBL" id="EFO17663.1"/>
    </source>
</evidence>
<dbReference type="InParanoid" id="A0A1S0TP52"/>
<name>A0A1S0TP52_LOALO</name>
<organism evidence="1">
    <name type="scientific">Loa loa</name>
    <name type="common">Eye worm</name>
    <name type="synonym">Filaria loa</name>
    <dbReference type="NCBI Taxonomy" id="7209"/>
    <lineage>
        <taxon>Eukaryota</taxon>
        <taxon>Metazoa</taxon>
        <taxon>Ecdysozoa</taxon>
        <taxon>Nematoda</taxon>
        <taxon>Chromadorea</taxon>
        <taxon>Rhabditida</taxon>
        <taxon>Spirurina</taxon>
        <taxon>Spiruromorpha</taxon>
        <taxon>Filarioidea</taxon>
        <taxon>Onchocercidae</taxon>
        <taxon>Loa</taxon>
    </lineage>
</organism>
<accession>A0A1S0TP52</accession>
<dbReference type="GeneID" id="9948283"/>
<dbReference type="EMBL" id="JH712089">
    <property type="protein sequence ID" value="EFO17663.1"/>
    <property type="molecule type" value="Genomic_DNA"/>
</dbReference>
<dbReference type="AlphaFoldDB" id="A0A1S0TP52"/>
<reference evidence="1" key="1">
    <citation type="submission" date="2012-04" db="EMBL/GenBank/DDBJ databases">
        <title>The Genome Sequence of Loa loa.</title>
        <authorList>
            <consortium name="The Broad Institute Genome Sequencing Platform"/>
            <consortium name="Broad Institute Genome Sequencing Center for Infectious Disease"/>
            <person name="Nutman T.B."/>
            <person name="Fink D.L."/>
            <person name="Russ C."/>
            <person name="Young S."/>
            <person name="Zeng Q."/>
            <person name="Gargeya S."/>
            <person name="Alvarado L."/>
            <person name="Berlin A."/>
            <person name="Chapman S.B."/>
            <person name="Chen Z."/>
            <person name="Freedman E."/>
            <person name="Gellesch M."/>
            <person name="Goldberg J."/>
            <person name="Griggs A."/>
            <person name="Gujja S."/>
            <person name="Heilman E.R."/>
            <person name="Heiman D."/>
            <person name="Howarth C."/>
            <person name="Mehta T."/>
            <person name="Neiman D."/>
            <person name="Pearson M."/>
            <person name="Roberts A."/>
            <person name="Saif S."/>
            <person name="Shea T."/>
            <person name="Shenoy N."/>
            <person name="Sisk P."/>
            <person name="Stolte C."/>
            <person name="Sykes S."/>
            <person name="White J."/>
            <person name="Yandava C."/>
            <person name="Haas B."/>
            <person name="Henn M.R."/>
            <person name="Nusbaum C."/>
            <person name="Birren B."/>
        </authorList>
    </citation>
    <scope>NUCLEOTIDE SEQUENCE [LARGE SCALE GENOMIC DNA]</scope>
</reference>
<gene>
    <name evidence="1" type="ORF">LOAG_10834</name>
</gene>
<dbReference type="KEGG" id="loa:LOAG_10834"/>
<dbReference type="CTD" id="9948283"/>
<proteinExistence type="predicted"/>
<protein>
    <submittedName>
        <fullName evidence="1">Uncharacterized protein</fullName>
    </submittedName>
</protein>
<sequence length="158" mass="19136">MIVYDRIYFEIHFPIELDALRYFVNLIAVEMSSLQLPPVYDGYRWHPWKEWLWNFRNLCKRRQTLLGTTQKFILEILFKIVRLYMISSPIFRMLFARTKNTLFTFCNRDPKPKELSTPLLIASVLTVIGNENQKVKEISKNFRIHGYIDEVQKIWEMR</sequence>